<sequence length="73" mass="8386">MVIIDTKRQLRIVILDNVLFCVLLRESDLKNSWIELLRHVMACCCGGSGFDINTLILLYLIKKLASKPKHDED</sequence>
<gene>
    <name evidence="1" type="ORF">Ciccas_010526</name>
</gene>
<keyword evidence="2" id="KW-1185">Reference proteome</keyword>
<evidence type="ECO:0000313" key="1">
    <source>
        <dbReference type="EMBL" id="KAL3310900.1"/>
    </source>
</evidence>
<comment type="caution">
    <text evidence="1">The sequence shown here is derived from an EMBL/GenBank/DDBJ whole genome shotgun (WGS) entry which is preliminary data.</text>
</comment>
<organism evidence="1 2">
    <name type="scientific">Cichlidogyrus casuarinus</name>
    <dbReference type="NCBI Taxonomy" id="1844966"/>
    <lineage>
        <taxon>Eukaryota</taxon>
        <taxon>Metazoa</taxon>
        <taxon>Spiralia</taxon>
        <taxon>Lophotrochozoa</taxon>
        <taxon>Platyhelminthes</taxon>
        <taxon>Monogenea</taxon>
        <taxon>Monopisthocotylea</taxon>
        <taxon>Dactylogyridea</taxon>
        <taxon>Ancyrocephalidae</taxon>
        <taxon>Cichlidogyrus</taxon>
    </lineage>
</organism>
<accession>A0ABD2PUQ0</accession>
<dbReference type="EMBL" id="JBJKFK010002576">
    <property type="protein sequence ID" value="KAL3310900.1"/>
    <property type="molecule type" value="Genomic_DNA"/>
</dbReference>
<protein>
    <submittedName>
        <fullName evidence="1">Uncharacterized protein</fullName>
    </submittedName>
</protein>
<dbReference type="AlphaFoldDB" id="A0ABD2PUQ0"/>
<name>A0ABD2PUQ0_9PLAT</name>
<reference evidence="1 2" key="1">
    <citation type="submission" date="2024-11" db="EMBL/GenBank/DDBJ databases">
        <title>Adaptive evolution of stress response genes in parasites aligns with host niche diversity.</title>
        <authorList>
            <person name="Hahn C."/>
            <person name="Resl P."/>
        </authorList>
    </citation>
    <scope>NUCLEOTIDE SEQUENCE [LARGE SCALE GENOMIC DNA]</scope>
    <source>
        <strain evidence="1">EGGRZ-B1_66</strain>
        <tissue evidence="1">Body</tissue>
    </source>
</reference>
<evidence type="ECO:0000313" key="2">
    <source>
        <dbReference type="Proteomes" id="UP001626550"/>
    </source>
</evidence>
<dbReference type="Proteomes" id="UP001626550">
    <property type="component" value="Unassembled WGS sequence"/>
</dbReference>
<proteinExistence type="predicted"/>